<accession>A0ABP1QHH6</accession>
<comment type="catalytic activity">
    <reaction evidence="4">
        <text>uridine(38/39/40) in tRNA = pseudouridine(38/39/40) in tRNA</text>
        <dbReference type="Rhea" id="RHEA:22376"/>
        <dbReference type="Rhea" id="RHEA-COMP:10085"/>
        <dbReference type="Rhea" id="RHEA-COMP:10087"/>
        <dbReference type="ChEBI" id="CHEBI:65314"/>
        <dbReference type="ChEBI" id="CHEBI:65315"/>
        <dbReference type="EC" id="5.4.99.12"/>
    </reaction>
</comment>
<sequence length="311" mass="35862">MKRLLLYFSYIGTNYRGLQRTRRNNPLLNRGPDLETVQGILDFGLQKVVDKRISLSVSSRTDTKVHALETTAHFDVDEAWFRKVAYSPEKICQNLNLFLEKNECDIRIKRVIEVPSNFSCRGASSRIYEFRVAVLNQDPHNISSYLRLSSTTQITELNRCEVTAQPFNVDRVQDACKLFLGKRDFTSFMKASKEEISPEKRVKTLLRFSVSPEAIFDRDVNYTHCGFDQRPYDIYVFTVEGSGFLRRQVRRMVGALVALGRGKVNEKDILWMLENPGEQNWNPKISTLGPSGLFLKQVNYPNLEVLRGYLS</sequence>
<dbReference type="HAMAP" id="MF_00171">
    <property type="entry name" value="TruA"/>
    <property type="match status" value="1"/>
</dbReference>
<feature type="domain" description="Pseudouridine synthase I TruA alpha/beta" evidence="5">
    <location>
        <begin position="175"/>
        <end position="301"/>
    </location>
</feature>
<keyword evidence="7" id="KW-1185">Reference proteome</keyword>
<dbReference type="Gene3D" id="3.30.70.660">
    <property type="entry name" value="Pseudouridine synthase I, catalytic domain, C-terminal subdomain"/>
    <property type="match status" value="1"/>
</dbReference>
<dbReference type="InterPro" id="IPR020097">
    <property type="entry name" value="PsdUridine_synth_TruA_a/b_dom"/>
</dbReference>
<name>A0ABP1QHH6_9HEXA</name>
<comment type="caution">
    <text evidence="6">The sequence shown here is derived from an EMBL/GenBank/DDBJ whole genome shotgun (WGS) entry which is preliminary data.</text>
</comment>
<dbReference type="PANTHER" id="PTHR11142:SF0">
    <property type="entry name" value="TRNA PSEUDOURIDINE SYNTHASE-LIKE 1"/>
    <property type="match status" value="1"/>
</dbReference>
<protein>
    <recommendedName>
        <fullName evidence="4">tRNA pseudouridine synthase</fullName>
        <ecNumber evidence="4">5.4.99.12</ecNumber>
    </recommendedName>
</protein>
<evidence type="ECO:0000256" key="3">
    <source>
        <dbReference type="ARBA" id="ARBA00023235"/>
    </source>
</evidence>
<organism evidence="6 7">
    <name type="scientific">Orchesella dallaii</name>
    <dbReference type="NCBI Taxonomy" id="48710"/>
    <lineage>
        <taxon>Eukaryota</taxon>
        <taxon>Metazoa</taxon>
        <taxon>Ecdysozoa</taxon>
        <taxon>Arthropoda</taxon>
        <taxon>Hexapoda</taxon>
        <taxon>Collembola</taxon>
        <taxon>Entomobryomorpha</taxon>
        <taxon>Entomobryoidea</taxon>
        <taxon>Orchesellidae</taxon>
        <taxon>Orchesellinae</taxon>
        <taxon>Orchesella</taxon>
    </lineage>
</organism>
<keyword evidence="3 4" id="KW-0413">Isomerase</keyword>
<dbReference type="PANTHER" id="PTHR11142">
    <property type="entry name" value="PSEUDOURIDYLATE SYNTHASE"/>
    <property type="match status" value="1"/>
</dbReference>
<evidence type="ECO:0000256" key="2">
    <source>
        <dbReference type="ARBA" id="ARBA00022694"/>
    </source>
</evidence>
<evidence type="ECO:0000259" key="5">
    <source>
        <dbReference type="Pfam" id="PF01416"/>
    </source>
</evidence>
<evidence type="ECO:0000256" key="1">
    <source>
        <dbReference type="ARBA" id="ARBA00009375"/>
    </source>
</evidence>
<evidence type="ECO:0000256" key="4">
    <source>
        <dbReference type="RuleBase" id="RU003792"/>
    </source>
</evidence>
<comment type="similarity">
    <text evidence="1 4">Belongs to the tRNA pseudouridine synthase TruA family.</text>
</comment>
<reference evidence="6 7" key="1">
    <citation type="submission" date="2024-08" db="EMBL/GenBank/DDBJ databases">
        <authorList>
            <person name="Cucini C."/>
            <person name="Frati F."/>
        </authorList>
    </citation>
    <scope>NUCLEOTIDE SEQUENCE [LARGE SCALE GENOMIC DNA]</scope>
</reference>
<dbReference type="SUPFAM" id="SSF55120">
    <property type="entry name" value="Pseudouridine synthase"/>
    <property type="match status" value="1"/>
</dbReference>
<dbReference type="Proteomes" id="UP001642540">
    <property type="component" value="Unassembled WGS sequence"/>
</dbReference>
<evidence type="ECO:0000313" key="6">
    <source>
        <dbReference type="EMBL" id="CAL8096453.1"/>
    </source>
</evidence>
<gene>
    <name evidence="6" type="ORF">ODALV1_LOCUS9362</name>
</gene>
<dbReference type="EMBL" id="CAXLJM020000028">
    <property type="protein sequence ID" value="CAL8096453.1"/>
    <property type="molecule type" value="Genomic_DNA"/>
</dbReference>
<dbReference type="PIRSF" id="PIRSF001430">
    <property type="entry name" value="tRNA_psdUrid_synth"/>
    <property type="match status" value="1"/>
</dbReference>
<evidence type="ECO:0000313" key="7">
    <source>
        <dbReference type="Proteomes" id="UP001642540"/>
    </source>
</evidence>
<dbReference type="InterPro" id="IPR020094">
    <property type="entry name" value="TruA/RsuA/RluB/E/F_N"/>
</dbReference>
<keyword evidence="2 4" id="KW-0819">tRNA processing</keyword>
<dbReference type="Pfam" id="PF01416">
    <property type="entry name" value="PseudoU_synth_1"/>
    <property type="match status" value="1"/>
</dbReference>
<dbReference type="EC" id="5.4.99.12" evidence="4"/>
<dbReference type="InterPro" id="IPR001406">
    <property type="entry name" value="PsdUridine_synth_TruA"/>
</dbReference>
<dbReference type="InterPro" id="IPR020095">
    <property type="entry name" value="PsdUridine_synth_TruA_C"/>
</dbReference>
<proteinExistence type="inferred from homology"/>
<dbReference type="Gene3D" id="3.30.70.580">
    <property type="entry name" value="Pseudouridine synthase I, catalytic domain, N-terminal subdomain"/>
    <property type="match status" value="1"/>
</dbReference>
<dbReference type="InterPro" id="IPR020103">
    <property type="entry name" value="PsdUridine_synth_cat_dom_sf"/>
</dbReference>